<comment type="caution">
    <text evidence="3">The sequence shown here is derived from an EMBL/GenBank/DDBJ whole genome shotgun (WGS) entry which is preliminary data.</text>
</comment>
<proteinExistence type="predicted"/>
<feature type="compositionally biased region" description="Low complexity" evidence="1">
    <location>
        <begin position="64"/>
        <end position="86"/>
    </location>
</feature>
<sequence>MAEAGEPYTTPMPQVRPEPPPGPRRARLIYTALACAGTAAAIVLVFTAFSGDRPGAAPASLHQGRSATGPAASAAPSTSASAVPRPVRLPPVPTALSMVVHPGAGTPAGDFVVDAKSGIGYAGFAAPWRTATAPAPFVHAQRAGRALIVSCPMPGAVPEALTAPETYRTVAARAARWTLRFQPEGGSLDWTASQPLRRGSGWLLGYRVTYRIDGRRHVSEAIVAVVGTGRTKPALLFATVPDTSQELYRDLNMLFWTLRPM</sequence>
<feature type="transmembrane region" description="Helical" evidence="2">
    <location>
        <begin position="28"/>
        <end position="49"/>
    </location>
</feature>
<keyword evidence="2" id="KW-0812">Transmembrane</keyword>
<dbReference type="Proteomes" id="UP001602013">
    <property type="component" value="Unassembled WGS sequence"/>
</dbReference>
<feature type="region of interest" description="Disordered" evidence="1">
    <location>
        <begin position="55"/>
        <end position="86"/>
    </location>
</feature>
<evidence type="ECO:0000256" key="2">
    <source>
        <dbReference type="SAM" id="Phobius"/>
    </source>
</evidence>
<keyword evidence="4" id="KW-1185">Reference proteome</keyword>
<organism evidence="3 4">
    <name type="scientific">Microtetraspora malaysiensis</name>
    <dbReference type="NCBI Taxonomy" id="161358"/>
    <lineage>
        <taxon>Bacteria</taxon>
        <taxon>Bacillati</taxon>
        <taxon>Actinomycetota</taxon>
        <taxon>Actinomycetes</taxon>
        <taxon>Streptosporangiales</taxon>
        <taxon>Streptosporangiaceae</taxon>
        <taxon>Microtetraspora</taxon>
    </lineage>
</organism>
<feature type="region of interest" description="Disordered" evidence="1">
    <location>
        <begin position="1"/>
        <end position="23"/>
    </location>
</feature>
<reference evidence="3 4" key="1">
    <citation type="submission" date="2024-10" db="EMBL/GenBank/DDBJ databases">
        <title>The Natural Products Discovery Center: Release of the First 8490 Sequenced Strains for Exploring Actinobacteria Biosynthetic Diversity.</title>
        <authorList>
            <person name="Kalkreuter E."/>
            <person name="Kautsar S.A."/>
            <person name="Yang D."/>
            <person name="Bader C.D."/>
            <person name="Teijaro C.N."/>
            <person name="Fluegel L."/>
            <person name="Davis C.M."/>
            <person name="Simpson J.R."/>
            <person name="Lauterbach L."/>
            <person name="Steele A.D."/>
            <person name="Gui C."/>
            <person name="Meng S."/>
            <person name="Li G."/>
            <person name="Viehrig K."/>
            <person name="Ye F."/>
            <person name="Su P."/>
            <person name="Kiefer A.F."/>
            <person name="Nichols A."/>
            <person name="Cepeda A.J."/>
            <person name="Yan W."/>
            <person name="Fan B."/>
            <person name="Jiang Y."/>
            <person name="Adhikari A."/>
            <person name="Zheng C.-J."/>
            <person name="Schuster L."/>
            <person name="Cowan T.M."/>
            <person name="Smanski M.J."/>
            <person name="Chevrette M.G."/>
            <person name="De Carvalho L.P.S."/>
            <person name="Shen B."/>
        </authorList>
    </citation>
    <scope>NUCLEOTIDE SEQUENCE [LARGE SCALE GENOMIC DNA]</scope>
    <source>
        <strain evidence="3 4">NPDC002173</strain>
    </source>
</reference>
<evidence type="ECO:0000256" key="1">
    <source>
        <dbReference type="SAM" id="MobiDB-lite"/>
    </source>
</evidence>
<keyword evidence="2" id="KW-0472">Membrane</keyword>
<dbReference type="EMBL" id="JBIASD010000001">
    <property type="protein sequence ID" value="MFF3664428.1"/>
    <property type="molecule type" value="Genomic_DNA"/>
</dbReference>
<protein>
    <submittedName>
        <fullName evidence="3">Uncharacterized protein</fullName>
    </submittedName>
</protein>
<gene>
    <name evidence="3" type="ORF">ACFYXI_02455</name>
</gene>
<feature type="compositionally biased region" description="Pro residues" evidence="1">
    <location>
        <begin position="14"/>
        <end position="23"/>
    </location>
</feature>
<keyword evidence="2" id="KW-1133">Transmembrane helix</keyword>
<evidence type="ECO:0000313" key="4">
    <source>
        <dbReference type="Proteomes" id="UP001602013"/>
    </source>
</evidence>
<evidence type="ECO:0000313" key="3">
    <source>
        <dbReference type="EMBL" id="MFF3664428.1"/>
    </source>
</evidence>
<dbReference type="RefSeq" id="WP_387408528.1">
    <property type="nucleotide sequence ID" value="NZ_JBIASD010000001.1"/>
</dbReference>
<name>A0ABW6SHQ5_9ACTN</name>
<accession>A0ABW6SHQ5</accession>